<keyword evidence="1" id="KW-0812">Transmembrane</keyword>
<keyword evidence="1" id="KW-0472">Membrane</keyword>
<sequence>MDCTDGCSSSGIPGATSCSAVPPASVSTATIIFIITAIFELGSCFSAFINVLIEGSQSDENKKKVEEKNDSIAPLSFLILIFYVLLQISGYNANYITSPVSKCQLTFTICGFLVVLSSAVISMVVHQKGTEKHRGYTAIACTVLQCIAMVVFIICAVKQHCFSACRKSTRIGFYVVGALYLIWTIGYLFTLQEFYAAVMGDPKLQSVPWQKFRCIAPINYLIQIALTVSIYQINMCCLPFTYGDMVFVVVSGALAGTFVSLLTVMLGLTTFGTISKYPRTAILYVLTISLLIYIHWGHPFSAQLKVEAVGVAVLGSLLLVVFVVPPTMLAYKVCMGGGTGDNGSQWSDVDVMIPLGIYVLLVTIGFVWYLHQCGITEAVVFRLRGPNSVGGVYK</sequence>
<dbReference type="EMBL" id="AK442338">
    <property type="protein sequence ID" value="BAN66132.1"/>
    <property type="molecule type" value="mRNA"/>
</dbReference>
<name>S6BPN0_BABBO</name>
<feature type="transmembrane region" description="Helical" evidence="1">
    <location>
        <begin position="245"/>
        <end position="268"/>
    </location>
</feature>
<feature type="transmembrane region" description="Helical" evidence="1">
    <location>
        <begin position="212"/>
        <end position="233"/>
    </location>
</feature>
<feature type="transmembrane region" description="Helical" evidence="1">
    <location>
        <begin position="308"/>
        <end position="331"/>
    </location>
</feature>
<dbReference type="VEuPathDB" id="PiroplasmaDB:BBOV_IV000370"/>
<keyword evidence="1" id="KW-1133">Transmembrane helix</keyword>
<evidence type="ECO:0000313" key="2">
    <source>
        <dbReference type="EMBL" id="BAN66132.1"/>
    </source>
</evidence>
<reference evidence="2" key="1">
    <citation type="journal article" date="2014" name="BMC Genomics">
        <title>The Babesia bovis gene and promoter model: an update from full-length EST analysis.</title>
        <authorList>
            <person name="Yamagishi J."/>
            <person name="Wakaguri H."/>
            <person name="Yokoyama N."/>
            <person name="Yamashita R."/>
            <person name="Suzuki Y."/>
            <person name="Xuan X."/>
            <person name="Igarashi I."/>
        </authorList>
    </citation>
    <scope>NUCLEOTIDE SEQUENCE</scope>
    <source>
        <strain evidence="2">Texas</strain>
    </source>
</reference>
<proteinExistence type="evidence at transcript level"/>
<feature type="transmembrane region" description="Helical" evidence="1">
    <location>
        <begin position="171"/>
        <end position="191"/>
    </location>
</feature>
<feature type="transmembrane region" description="Helical" evidence="1">
    <location>
        <begin position="72"/>
        <end position="93"/>
    </location>
</feature>
<gene>
    <name evidence="2" type="primary">BBOV_IV000370</name>
</gene>
<protein>
    <submittedName>
        <fullName evidence="2">Uncharacterized protein</fullName>
    </submittedName>
</protein>
<feature type="transmembrane region" description="Helical" evidence="1">
    <location>
        <begin position="351"/>
        <end position="370"/>
    </location>
</feature>
<feature type="transmembrane region" description="Helical" evidence="1">
    <location>
        <begin position="137"/>
        <end position="159"/>
    </location>
</feature>
<feature type="transmembrane region" description="Helical" evidence="1">
    <location>
        <begin position="105"/>
        <end position="125"/>
    </location>
</feature>
<feature type="transmembrane region" description="Helical" evidence="1">
    <location>
        <begin position="280"/>
        <end position="296"/>
    </location>
</feature>
<accession>S6BPN0</accession>
<evidence type="ECO:0000256" key="1">
    <source>
        <dbReference type="SAM" id="Phobius"/>
    </source>
</evidence>
<feature type="transmembrane region" description="Helical" evidence="1">
    <location>
        <begin position="31"/>
        <end position="52"/>
    </location>
</feature>
<organism evidence="2">
    <name type="scientific">Babesia bovis</name>
    <dbReference type="NCBI Taxonomy" id="5865"/>
    <lineage>
        <taxon>Eukaryota</taxon>
        <taxon>Sar</taxon>
        <taxon>Alveolata</taxon>
        <taxon>Apicomplexa</taxon>
        <taxon>Aconoidasida</taxon>
        <taxon>Piroplasmida</taxon>
        <taxon>Babesiidae</taxon>
        <taxon>Babesia</taxon>
    </lineage>
</organism>
<dbReference type="AlphaFoldDB" id="S6BPN0"/>